<dbReference type="AlphaFoldDB" id="A0A1N7S7N3"/>
<comment type="caution">
    <text evidence="1">The sequence shown here is derived from an EMBL/GenBank/DDBJ whole genome shotgun (WGS) entry which is preliminary data.</text>
</comment>
<evidence type="ECO:0000313" key="1">
    <source>
        <dbReference type="EMBL" id="SIT43438.1"/>
    </source>
</evidence>
<proteinExistence type="predicted"/>
<organism evidence="1 2">
    <name type="scientific">Paraburkholderia piptadeniae</name>
    <dbReference type="NCBI Taxonomy" id="1701573"/>
    <lineage>
        <taxon>Bacteria</taxon>
        <taxon>Pseudomonadati</taxon>
        <taxon>Pseudomonadota</taxon>
        <taxon>Betaproteobacteria</taxon>
        <taxon>Burkholderiales</taxon>
        <taxon>Burkholderiaceae</taxon>
        <taxon>Paraburkholderia</taxon>
    </lineage>
</organism>
<dbReference type="Proteomes" id="UP000195569">
    <property type="component" value="Unassembled WGS sequence"/>
</dbReference>
<protein>
    <submittedName>
        <fullName evidence="1">Uncharacterized protein</fullName>
    </submittedName>
</protein>
<sequence length="186" mass="20809">MKAWACNPGAKPRQTWVHRAAAKSTTAERLRAAANWGHVDRICSAMRGRRLIGMAPRKQPHIIPWAWDGGPGGSAYRRPFVKTPASLHRAPVNKMHPSVIDHGKLTNDYTALIHLRTRIHYFLICILSGTGFRHDRLNRGISADKDKNERTAYPQSQANQTFKAILARKVDECRTALRSVGAQNGD</sequence>
<dbReference type="EMBL" id="CYGY02000035">
    <property type="protein sequence ID" value="SIT43438.1"/>
    <property type="molecule type" value="Genomic_DNA"/>
</dbReference>
<gene>
    <name evidence="1" type="ORF">BN2476_350101</name>
</gene>
<evidence type="ECO:0000313" key="2">
    <source>
        <dbReference type="Proteomes" id="UP000195569"/>
    </source>
</evidence>
<keyword evidence="2" id="KW-1185">Reference proteome</keyword>
<name>A0A1N7S7N3_9BURK</name>
<accession>A0A1N7S7N3</accession>
<reference evidence="1" key="1">
    <citation type="submission" date="2016-12" db="EMBL/GenBank/DDBJ databases">
        <authorList>
            <person name="Moulin L."/>
        </authorList>
    </citation>
    <scope>NUCLEOTIDE SEQUENCE [LARGE SCALE GENOMIC DNA]</scope>
    <source>
        <strain evidence="1">STM 7183</strain>
    </source>
</reference>